<dbReference type="InterPro" id="IPR011009">
    <property type="entry name" value="Kinase-like_dom_sf"/>
</dbReference>
<gene>
    <name evidence="1" type="ORF">PHMEG_00024556</name>
</gene>
<dbReference type="Proteomes" id="UP000198211">
    <property type="component" value="Unassembled WGS sequence"/>
</dbReference>
<keyword evidence="1" id="KW-0808">Transferase</keyword>
<evidence type="ECO:0000313" key="1">
    <source>
        <dbReference type="EMBL" id="OWZ03670.1"/>
    </source>
</evidence>
<dbReference type="GO" id="GO:0004674">
    <property type="term" value="F:protein serine/threonine kinase activity"/>
    <property type="evidence" value="ECO:0007669"/>
    <property type="project" value="UniProtKB-KW"/>
</dbReference>
<name>A0A225VGR6_9STRA</name>
<keyword evidence="1" id="KW-0418">Kinase</keyword>
<dbReference type="SUPFAM" id="SSF56112">
    <property type="entry name" value="Protein kinase-like (PK-like)"/>
    <property type="match status" value="1"/>
</dbReference>
<comment type="caution">
    <text evidence="1">The sequence shown here is derived from an EMBL/GenBank/DDBJ whole genome shotgun (WGS) entry which is preliminary data.</text>
</comment>
<dbReference type="Gene3D" id="1.10.510.10">
    <property type="entry name" value="Transferase(Phosphotransferase) domain 1"/>
    <property type="match status" value="1"/>
</dbReference>
<dbReference type="EMBL" id="NBNE01005387">
    <property type="protein sequence ID" value="OWZ03670.1"/>
    <property type="molecule type" value="Genomic_DNA"/>
</dbReference>
<evidence type="ECO:0000313" key="2">
    <source>
        <dbReference type="Proteomes" id="UP000198211"/>
    </source>
</evidence>
<reference evidence="2" key="1">
    <citation type="submission" date="2017-03" db="EMBL/GenBank/DDBJ databases">
        <title>Phytopthora megakarya and P. palmivora, two closely related causual agents of cacao black pod achieved similar genome size and gene model numbers by different mechanisms.</title>
        <authorList>
            <person name="Ali S."/>
            <person name="Shao J."/>
            <person name="Larry D.J."/>
            <person name="Kronmiller B."/>
            <person name="Shen D."/>
            <person name="Strem M.D."/>
            <person name="Melnick R.L."/>
            <person name="Guiltinan M.J."/>
            <person name="Tyler B.M."/>
            <person name="Meinhardt L.W."/>
            <person name="Bailey B.A."/>
        </authorList>
    </citation>
    <scope>NUCLEOTIDE SEQUENCE [LARGE SCALE GENOMIC DNA]</scope>
    <source>
        <strain evidence="2">zdho120</strain>
    </source>
</reference>
<accession>A0A225VGR6</accession>
<organism evidence="1 2">
    <name type="scientific">Phytophthora megakarya</name>
    <dbReference type="NCBI Taxonomy" id="4795"/>
    <lineage>
        <taxon>Eukaryota</taxon>
        <taxon>Sar</taxon>
        <taxon>Stramenopiles</taxon>
        <taxon>Oomycota</taxon>
        <taxon>Peronosporomycetes</taxon>
        <taxon>Peronosporales</taxon>
        <taxon>Peronosporaceae</taxon>
        <taxon>Phytophthora</taxon>
    </lineage>
</organism>
<keyword evidence="1" id="KW-0723">Serine/threonine-protein kinase</keyword>
<dbReference type="AlphaFoldDB" id="A0A225VGR6"/>
<dbReference type="OrthoDB" id="104900at2759"/>
<sequence>MCILEGVSGKYPWGITMPDNAVVFHVLQRQIIPQRPVNCSKTAYHLVKKMCRFNPNERLGINEVVNVLSGFKR</sequence>
<proteinExistence type="predicted"/>
<keyword evidence="2" id="KW-1185">Reference proteome</keyword>
<protein>
    <submittedName>
        <fullName evidence="1">Serine/threonine protein kinase</fullName>
    </submittedName>
</protein>